<comment type="caution">
    <text evidence="4">The sequence shown here is derived from an EMBL/GenBank/DDBJ whole genome shotgun (WGS) entry which is preliminary data.</text>
</comment>
<dbReference type="EMBL" id="ABYI02000028">
    <property type="protein sequence ID" value="EEG73329.1"/>
    <property type="molecule type" value="Genomic_DNA"/>
</dbReference>
<evidence type="ECO:0000256" key="1">
    <source>
        <dbReference type="ARBA" id="ARBA00007118"/>
    </source>
</evidence>
<dbReference type="PANTHER" id="PTHR43673:SF10">
    <property type="entry name" value="NADH DEHYDROGENASE_NAD(P)H NITROREDUCTASE XCC3605-RELATED"/>
    <property type="match status" value="1"/>
</dbReference>
<dbReference type="InterPro" id="IPR029479">
    <property type="entry name" value="Nitroreductase"/>
</dbReference>
<keyword evidence="5" id="KW-1185">Reference proteome</keyword>
<dbReference type="Proteomes" id="UP000004893">
    <property type="component" value="Unassembled WGS sequence"/>
</dbReference>
<evidence type="ECO:0000259" key="3">
    <source>
        <dbReference type="Pfam" id="PF00881"/>
    </source>
</evidence>
<dbReference type="HOGENOM" id="CLU_070764_7_1_9"/>
<organism evidence="4 5">
    <name type="scientific">[Clostridium] hylemonae DSM 15053</name>
    <dbReference type="NCBI Taxonomy" id="553973"/>
    <lineage>
        <taxon>Bacteria</taxon>
        <taxon>Bacillati</taxon>
        <taxon>Bacillota</taxon>
        <taxon>Clostridia</taxon>
        <taxon>Lachnospirales</taxon>
        <taxon>Lachnospiraceae</taxon>
    </lineage>
</organism>
<accession>C0C3F2</accession>
<dbReference type="Pfam" id="PF00881">
    <property type="entry name" value="Nitroreductase"/>
    <property type="match status" value="1"/>
</dbReference>
<keyword evidence="2" id="KW-0560">Oxidoreductase</keyword>
<evidence type="ECO:0000313" key="4">
    <source>
        <dbReference type="EMBL" id="EEG73329.1"/>
    </source>
</evidence>
<dbReference type="STRING" id="553973.CLOHYLEM_06615"/>
<evidence type="ECO:0000256" key="2">
    <source>
        <dbReference type="ARBA" id="ARBA00023002"/>
    </source>
</evidence>
<proteinExistence type="inferred from homology"/>
<dbReference type="AlphaFoldDB" id="C0C3F2"/>
<dbReference type="eggNOG" id="COG0778">
    <property type="taxonomic scope" value="Bacteria"/>
</dbReference>
<dbReference type="PANTHER" id="PTHR43673">
    <property type="entry name" value="NAD(P)H NITROREDUCTASE YDGI-RELATED"/>
    <property type="match status" value="1"/>
</dbReference>
<reference evidence="4" key="2">
    <citation type="submission" date="2013-06" db="EMBL/GenBank/DDBJ databases">
        <title>Draft genome sequence of Clostridium hylemonae (DSM 15053).</title>
        <authorList>
            <person name="Sudarsanam P."/>
            <person name="Ley R."/>
            <person name="Guruge J."/>
            <person name="Turnbaugh P.J."/>
            <person name="Mahowald M."/>
            <person name="Liep D."/>
            <person name="Gordon J."/>
        </authorList>
    </citation>
    <scope>NUCLEOTIDE SEQUENCE</scope>
    <source>
        <strain evidence="4">DSM 15053</strain>
    </source>
</reference>
<sequence>MIYERFSIWEDYDMNTKECIVTRRSIRRFKPERVEHSLLESIISAASYSPSWKNSQITRYIAVEDPSVLDTIATHFTPEFNSRIVKQAPLLVAVTFVKGICGFERDGSFTTAKEDRWQMFDAGIACQTFCLAAHDAGLGTVIMGIWDEQGISMLLDIPQDEELAALIAVGRPAIEPAAPGRKSVKELLTYR</sequence>
<reference evidence="4" key="1">
    <citation type="submission" date="2009-02" db="EMBL/GenBank/DDBJ databases">
        <authorList>
            <person name="Fulton L."/>
            <person name="Clifton S."/>
            <person name="Fulton B."/>
            <person name="Xu J."/>
            <person name="Minx P."/>
            <person name="Pepin K.H."/>
            <person name="Johnson M."/>
            <person name="Bhonagiri V."/>
            <person name="Nash W.E."/>
            <person name="Mardis E.R."/>
            <person name="Wilson R.K."/>
        </authorList>
    </citation>
    <scope>NUCLEOTIDE SEQUENCE [LARGE SCALE GENOMIC DNA]</scope>
    <source>
        <strain evidence="4">DSM 15053</strain>
    </source>
</reference>
<name>C0C3F2_9FIRM</name>
<gene>
    <name evidence="4" type="ORF">CLOHYLEM_06615</name>
</gene>
<dbReference type="GO" id="GO:0016491">
    <property type="term" value="F:oxidoreductase activity"/>
    <property type="evidence" value="ECO:0007669"/>
    <property type="project" value="UniProtKB-KW"/>
</dbReference>
<feature type="domain" description="Nitroreductase" evidence="3">
    <location>
        <begin position="20"/>
        <end position="171"/>
    </location>
</feature>
<dbReference type="SUPFAM" id="SSF55469">
    <property type="entry name" value="FMN-dependent nitroreductase-like"/>
    <property type="match status" value="1"/>
</dbReference>
<evidence type="ECO:0000313" key="5">
    <source>
        <dbReference type="Proteomes" id="UP000004893"/>
    </source>
</evidence>
<protein>
    <submittedName>
        <fullName evidence="4">Nitroreductase family protein</fullName>
    </submittedName>
</protein>
<comment type="similarity">
    <text evidence="1">Belongs to the nitroreductase family.</text>
</comment>
<dbReference type="Gene3D" id="3.40.109.10">
    <property type="entry name" value="NADH Oxidase"/>
    <property type="match status" value="1"/>
</dbReference>
<dbReference type="InterPro" id="IPR000415">
    <property type="entry name" value="Nitroreductase-like"/>
</dbReference>